<dbReference type="PANTHER" id="PTHR30213">
    <property type="entry name" value="INNER MEMBRANE PROTEIN YHJD"/>
    <property type="match status" value="1"/>
</dbReference>
<organism evidence="8 9">
    <name type="scientific">Lysobacter soyae</name>
    <dbReference type="NCBI Taxonomy" id="2764185"/>
    <lineage>
        <taxon>Bacteria</taxon>
        <taxon>Pseudomonadati</taxon>
        <taxon>Pseudomonadota</taxon>
        <taxon>Gammaproteobacteria</taxon>
        <taxon>Lysobacterales</taxon>
        <taxon>Lysobacteraceae</taxon>
        <taxon>Lysobacter</taxon>
    </lineage>
</organism>
<keyword evidence="4 7" id="KW-0812">Transmembrane</keyword>
<evidence type="ECO:0000313" key="8">
    <source>
        <dbReference type="EMBL" id="QYR53528.1"/>
    </source>
</evidence>
<dbReference type="EMBL" id="CP080544">
    <property type="protein sequence ID" value="QYR53528.1"/>
    <property type="molecule type" value="Genomic_DNA"/>
</dbReference>
<keyword evidence="9" id="KW-1185">Reference proteome</keyword>
<evidence type="ECO:0000313" key="9">
    <source>
        <dbReference type="Proteomes" id="UP000824755"/>
    </source>
</evidence>
<sequence length="422" mass="47677">MDLRERLHIYHHRITDPIRRRTFLRFVAERFWADRLFESAGSLAYTTVFALVPLATVVFGMLSAFPVFAKWRVQLSDYIFSNFVPSSAREVEKYVIQFSDGAAQLTTAGIIALVISLLITLTGLESTFNRIWRVSVGRPKFGRFLVYWTVLTLGSLIAVASLALSSKLFALTVFESAPGQALEHLALRITPLLIEFGAFAVLYKVVPHRTVKWAHAFGGAIFAVAGFELVKWGIGAFIGNFSSYSKLYGALAFVPIFLLWMYLVWVSVLLGASFASSLSAFRYQPASQRLPEGFEIYGMLRMLGRFHLARKQGHGMHSEELQRLDPMLTDALVQDMLGYLNEVGIVQRNENGEWFLSRDLDEVNLQELYVAGRLRVPVHEAHLPCHDDPLGKAVLRVIDDLRLPMREKLKRRVSSIYEGLEA</sequence>
<dbReference type="HAMAP" id="MF_00672">
    <property type="entry name" value="UPF0761"/>
    <property type="match status" value="1"/>
</dbReference>
<evidence type="ECO:0000256" key="1">
    <source>
        <dbReference type="ARBA" id="ARBA00004651"/>
    </source>
</evidence>
<evidence type="ECO:0000256" key="2">
    <source>
        <dbReference type="ARBA" id="ARBA00022475"/>
    </source>
</evidence>
<accession>A0ABX8WRS9</accession>
<evidence type="ECO:0000256" key="4">
    <source>
        <dbReference type="ARBA" id="ARBA00022692"/>
    </source>
</evidence>
<gene>
    <name evidence="8" type="ORF">H8L67_03215</name>
</gene>
<dbReference type="PANTHER" id="PTHR30213:SF0">
    <property type="entry name" value="UPF0761 MEMBRANE PROTEIN YIHY"/>
    <property type="match status" value="1"/>
</dbReference>
<name>A0ABX8WRS9_9GAMM</name>
<dbReference type="InterPro" id="IPR023679">
    <property type="entry name" value="UPF0761_bac"/>
</dbReference>
<protein>
    <recommendedName>
        <fullName evidence="7">UPF0761 membrane protein H8L67_03215</fullName>
    </recommendedName>
</protein>
<comment type="subcellular location">
    <subcellularLocation>
        <location evidence="1 7">Cell membrane</location>
        <topology evidence="1 7">Multi-pass membrane protein</topology>
    </subcellularLocation>
</comment>
<keyword evidence="6 7" id="KW-0472">Membrane</keyword>
<feature type="transmembrane region" description="Helical" evidence="7">
    <location>
        <begin position="250"/>
        <end position="275"/>
    </location>
</feature>
<proteinExistence type="inferred from homology"/>
<reference evidence="8 9" key="1">
    <citation type="submission" date="2021-08" db="EMBL/GenBank/DDBJ databases">
        <title>Lysobacter sp. strain CJ11 Genome sequencing and assembly.</title>
        <authorList>
            <person name="Kim I."/>
        </authorList>
    </citation>
    <scope>NUCLEOTIDE SEQUENCE [LARGE SCALE GENOMIC DNA]</scope>
    <source>
        <strain evidence="8 9">CJ11</strain>
    </source>
</reference>
<keyword evidence="3" id="KW-0997">Cell inner membrane</keyword>
<dbReference type="NCBIfam" id="TIGR00765">
    <property type="entry name" value="yihY_not_rbn"/>
    <property type="match status" value="1"/>
</dbReference>
<dbReference type="InterPro" id="IPR017039">
    <property type="entry name" value="Virul_fac_BrkB"/>
</dbReference>
<dbReference type="RefSeq" id="WP_220380344.1">
    <property type="nucleotide sequence ID" value="NZ_CP080544.1"/>
</dbReference>
<feature type="transmembrane region" description="Helical" evidence="7">
    <location>
        <begin position="145"/>
        <end position="165"/>
    </location>
</feature>
<keyword evidence="5 7" id="KW-1133">Transmembrane helix</keyword>
<feature type="transmembrane region" description="Helical" evidence="7">
    <location>
        <begin position="213"/>
        <end position="238"/>
    </location>
</feature>
<evidence type="ECO:0000256" key="3">
    <source>
        <dbReference type="ARBA" id="ARBA00022519"/>
    </source>
</evidence>
<feature type="transmembrane region" description="Helical" evidence="7">
    <location>
        <begin position="102"/>
        <end position="124"/>
    </location>
</feature>
<comment type="similarity">
    <text evidence="7">Belongs to the UPF0761 family.</text>
</comment>
<evidence type="ECO:0000256" key="6">
    <source>
        <dbReference type="ARBA" id="ARBA00023136"/>
    </source>
</evidence>
<feature type="transmembrane region" description="Helical" evidence="7">
    <location>
        <begin position="43"/>
        <end position="68"/>
    </location>
</feature>
<feature type="transmembrane region" description="Helical" evidence="7">
    <location>
        <begin position="185"/>
        <end position="206"/>
    </location>
</feature>
<evidence type="ECO:0000256" key="5">
    <source>
        <dbReference type="ARBA" id="ARBA00022989"/>
    </source>
</evidence>
<keyword evidence="2 7" id="KW-1003">Cell membrane</keyword>
<evidence type="ECO:0000256" key="7">
    <source>
        <dbReference type="HAMAP-Rule" id="MF_00672"/>
    </source>
</evidence>
<dbReference type="Proteomes" id="UP000824755">
    <property type="component" value="Chromosome"/>
</dbReference>
<dbReference type="Pfam" id="PF03631">
    <property type="entry name" value="Virul_fac_BrkB"/>
    <property type="match status" value="1"/>
</dbReference>